<feature type="transmembrane region" description="Helical" evidence="5">
    <location>
        <begin position="303"/>
        <end position="324"/>
    </location>
</feature>
<dbReference type="Pfam" id="PF04932">
    <property type="entry name" value="Wzy_C"/>
    <property type="match status" value="1"/>
</dbReference>
<gene>
    <name evidence="7" type="ORF">DWX90_03540</name>
</gene>
<comment type="caution">
    <text evidence="7">The sequence shown here is derived from an EMBL/GenBank/DDBJ whole genome shotgun (WGS) entry which is preliminary data.</text>
</comment>
<evidence type="ECO:0000256" key="4">
    <source>
        <dbReference type="ARBA" id="ARBA00023136"/>
    </source>
</evidence>
<evidence type="ECO:0000259" key="6">
    <source>
        <dbReference type="Pfam" id="PF04932"/>
    </source>
</evidence>
<keyword evidence="3 5" id="KW-1133">Transmembrane helix</keyword>
<feature type="transmembrane region" description="Helical" evidence="5">
    <location>
        <begin position="97"/>
        <end position="114"/>
    </location>
</feature>
<evidence type="ECO:0000313" key="8">
    <source>
        <dbReference type="Proteomes" id="UP000286113"/>
    </source>
</evidence>
<dbReference type="AlphaFoldDB" id="A0AA92TPW1"/>
<proteinExistence type="predicted"/>
<accession>A0AA92TPW1</accession>
<sequence length="389" mass="45360">MDYCRISKSEFPFWAMFCLFPVISIAVWQITGNEVVNYDVFWIPFCAVLSLYGLIRKTIIFKGQVKAYLIIGFLGILKYVIPWVSENISLTASLMDGKWFIYLFTAIVWLNSFGSPRMEKIYKYCIFFCFIYIAKALYMILTGQLSRSGVLMEANYDGYMILMVYCFSDVVKGKKWWWNAIIILTTLLTFSRTGWASFFAIMALKLFKKNILYVILLTPIVLVLIEVGADLRGESVQNMDRFVYWEQAIIYFRETSVSNVLFGSTPGVSLKMHILPEFVWTMENFEEMKNLRGVFPFMFHSTYLRLAITWGVFAALLYPAMLICKFIKSKYTPLKLLCLITLIQSFSLSALTLQNVSFLLFVLFISSWRYDKKIQNYRYNKIIVNSQAK</sequence>
<evidence type="ECO:0000313" key="7">
    <source>
        <dbReference type="EMBL" id="RGS48267.1"/>
    </source>
</evidence>
<evidence type="ECO:0000256" key="3">
    <source>
        <dbReference type="ARBA" id="ARBA00022989"/>
    </source>
</evidence>
<organism evidence="7 8">
    <name type="scientific">Segatella copri</name>
    <dbReference type="NCBI Taxonomy" id="165179"/>
    <lineage>
        <taxon>Bacteria</taxon>
        <taxon>Pseudomonadati</taxon>
        <taxon>Bacteroidota</taxon>
        <taxon>Bacteroidia</taxon>
        <taxon>Bacteroidales</taxon>
        <taxon>Prevotellaceae</taxon>
        <taxon>Segatella</taxon>
    </lineage>
</organism>
<evidence type="ECO:0000256" key="1">
    <source>
        <dbReference type="ARBA" id="ARBA00004141"/>
    </source>
</evidence>
<dbReference type="InterPro" id="IPR007016">
    <property type="entry name" value="O-antigen_ligase-rel_domated"/>
</dbReference>
<feature type="transmembrane region" description="Helical" evidence="5">
    <location>
        <begin position="177"/>
        <end position="204"/>
    </location>
</feature>
<evidence type="ECO:0000256" key="5">
    <source>
        <dbReference type="SAM" id="Phobius"/>
    </source>
</evidence>
<feature type="domain" description="O-antigen ligase-related" evidence="6">
    <location>
        <begin position="180"/>
        <end position="318"/>
    </location>
</feature>
<keyword evidence="2 5" id="KW-0812">Transmembrane</keyword>
<dbReference type="EMBL" id="QRVN01000004">
    <property type="protein sequence ID" value="RGS48267.1"/>
    <property type="molecule type" value="Genomic_DNA"/>
</dbReference>
<dbReference type="Proteomes" id="UP000286113">
    <property type="component" value="Unassembled WGS sequence"/>
</dbReference>
<evidence type="ECO:0000256" key="2">
    <source>
        <dbReference type="ARBA" id="ARBA00022692"/>
    </source>
</evidence>
<feature type="transmembrane region" description="Helical" evidence="5">
    <location>
        <begin position="336"/>
        <end position="365"/>
    </location>
</feature>
<protein>
    <submittedName>
        <fullName evidence="7">O-antigen ligase domain-containing protein</fullName>
    </submittedName>
</protein>
<feature type="transmembrane region" description="Helical" evidence="5">
    <location>
        <begin position="211"/>
        <end position="229"/>
    </location>
</feature>
<feature type="transmembrane region" description="Helical" evidence="5">
    <location>
        <begin position="36"/>
        <end position="55"/>
    </location>
</feature>
<feature type="transmembrane region" description="Helical" evidence="5">
    <location>
        <begin position="121"/>
        <end position="141"/>
    </location>
</feature>
<keyword evidence="4 5" id="KW-0472">Membrane</keyword>
<dbReference type="GO" id="GO:0016020">
    <property type="term" value="C:membrane"/>
    <property type="evidence" value="ECO:0007669"/>
    <property type="project" value="UniProtKB-SubCell"/>
</dbReference>
<feature type="transmembrane region" description="Helical" evidence="5">
    <location>
        <begin position="12"/>
        <end position="30"/>
    </location>
</feature>
<keyword evidence="7" id="KW-0436">Ligase</keyword>
<feature type="transmembrane region" description="Helical" evidence="5">
    <location>
        <begin position="67"/>
        <end position="85"/>
    </location>
</feature>
<dbReference type="GO" id="GO:0016874">
    <property type="term" value="F:ligase activity"/>
    <property type="evidence" value="ECO:0007669"/>
    <property type="project" value="UniProtKB-KW"/>
</dbReference>
<reference evidence="7 8" key="1">
    <citation type="submission" date="2018-08" db="EMBL/GenBank/DDBJ databases">
        <title>A genome reference for cultivated species of the human gut microbiota.</title>
        <authorList>
            <person name="Zou Y."/>
            <person name="Xue W."/>
            <person name="Luo G."/>
        </authorList>
    </citation>
    <scope>NUCLEOTIDE SEQUENCE [LARGE SCALE GENOMIC DNA]</scope>
    <source>
        <strain evidence="7 8">AF22-1</strain>
    </source>
</reference>
<comment type="subcellular location">
    <subcellularLocation>
        <location evidence="1">Membrane</location>
        <topology evidence="1">Multi-pass membrane protein</topology>
    </subcellularLocation>
</comment>
<name>A0AA92TPW1_9BACT</name>